<feature type="chain" id="PRO_5012481117" evidence="1">
    <location>
        <begin position="20"/>
        <end position="131"/>
    </location>
</feature>
<proteinExistence type="predicted"/>
<feature type="signal peptide" evidence="1">
    <location>
        <begin position="1"/>
        <end position="19"/>
    </location>
</feature>
<dbReference type="Proteomes" id="UP000187209">
    <property type="component" value="Unassembled WGS sequence"/>
</dbReference>
<reference evidence="2 3" key="1">
    <citation type="submission" date="2016-11" db="EMBL/GenBank/DDBJ databases">
        <title>The macronuclear genome of Stentor coeruleus: a giant cell with tiny introns.</title>
        <authorList>
            <person name="Slabodnick M."/>
            <person name="Ruby J.G."/>
            <person name="Reiff S.B."/>
            <person name="Swart E.C."/>
            <person name="Gosai S."/>
            <person name="Prabakaran S."/>
            <person name="Witkowska E."/>
            <person name="Larue G.E."/>
            <person name="Fisher S."/>
            <person name="Freeman R.M."/>
            <person name="Gunawardena J."/>
            <person name="Chu W."/>
            <person name="Stover N.A."/>
            <person name="Gregory B.D."/>
            <person name="Nowacki M."/>
            <person name="Derisi J."/>
            <person name="Roy S.W."/>
            <person name="Marshall W.F."/>
            <person name="Sood P."/>
        </authorList>
    </citation>
    <scope>NUCLEOTIDE SEQUENCE [LARGE SCALE GENOMIC DNA]</scope>
    <source>
        <strain evidence="2">WM001</strain>
    </source>
</reference>
<protein>
    <submittedName>
        <fullName evidence="2">Uncharacterized protein</fullName>
    </submittedName>
</protein>
<sequence length="131" mass="14365">MKYFTTLLLVSILIAQGLSTNDSLFLLQNDIPVCSEIDLAITCGAWDCSVKMVNEDFEAKVEKVTEETIEASVTDLLISEGDCEEWIVSVTCSDSNDCPVTASIVTVIVPFFSEITEILTFLVPLEYGIIS</sequence>
<organism evidence="2 3">
    <name type="scientific">Stentor coeruleus</name>
    <dbReference type="NCBI Taxonomy" id="5963"/>
    <lineage>
        <taxon>Eukaryota</taxon>
        <taxon>Sar</taxon>
        <taxon>Alveolata</taxon>
        <taxon>Ciliophora</taxon>
        <taxon>Postciliodesmatophora</taxon>
        <taxon>Heterotrichea</taxon>
        <taxon>Heterotrichida</taxon>
        <taxon>Stentoridae</taxon>
        <taxon>Stentor</taxon>
    </lineage>
</organism>
<evidence type="ECO:0000256" key="1">
    <source>
        <dbReference type="SAM" id="SignalP"/>
    </source>
</evidence>
<dbReference type="AlphaFoldDB" id="A0A1R2B2H0"/>
<dbReference type="EMBL" id="MPUH01001033">
    <property type="protein sequence ID" value="OMJ70981.1"/>
    <property type="molecule type" value="Genomic_DNA"/>
</dbReference>
<accession>A0A1R2B2H0</accession>
<keyword evidence="3" id="KW-1185">Reference proteome</keyword>
<name>A0A1R2B2H0_9CILI</name>
<gene>
    <name evidence="2" type="ORF">SteCoe_30908</name>
</gene>
<evidence type="ECO:0000313" key="2">
    <source>
        <dbReference type="EMBL" id="OMJ70981.1"/>
    </source>
</evidence>
<keyword evidence="1" id="KW-0732">Signal</keyword>
<comment type="caution">
    <text evidence="2">The sequence shown here is derived from an EMBL/GenBank/DDBJ whole genome shotgun (WGS) entry which is preliminary data.</text>
</comment>
<evidence type="ECO:0000313" key="3">
    <source>
        <dbReference type="Proteomes" id="UP000187209"/>
    </source>
</evidence>